<gene>
    <name evidence="2" type="ORF">NPIL_364231</name>
</gene>
<organism evidence="2 3">
    <name type="scientific">Nephila pilipes</name>
    <name type="common">Giant wood spider</name>
    <name type="synonym">Nephila maculata</name>
    <dbReference type="NCBI Taxonomy" id="299642"/>
    <lineage>
        <taxon>Eukaryota</taxon>
        <taxon>Metazoa</taxon>
        <taxon>Ecdysozoa</taxon>
        <taxon>Arthropoda</taxon>
        <taxon>Chelicerata</taxon>
        <taxon>Arachnida</taxon>
        <taxon>Araneae</taxon>
        <taxon>Araneomorphae</taxon>
        <taxon>Entelegynae</taxon>
        <taxon>Araneoidea</taxon>
        <taxon>Nephilidae</taxon>
        <taxon>Nephila</taxon>
    </lineage>
</organism>
<sequence length="177" mass="20744">MRRDARRARGAAMPGAAIATRRKCDVRQDGQDANRIGACYFQRMRRDATLSRTHVPHARYRHGKTHATHRRDSTHARIGRRARDTSASRRDARRRTHFCTRPHARDFIAPSARYRHRDRDEYTRRYRDDATMTATDKTASHQHARIARDAIGIVIAITSLRMRRTLRHARIIDRWTG</sequence>
<proteinExistence type="predicted"/>
<name>A0A8X6JHE8_NEPPI</name>
<dbReference type="Proteomes" id="UP000887013">
    <property type="component" value="Unassembled WGS sequence"/>
</dbReference>
<accession>A0A8X6JHE8</accession>
<feature type="region of interest" description="Disordered" evidence="1">
    <location>
        <begin position="61"/>
        <end position="94"/>
    </location>
</feature>
<keyword evidence="3" id="KW-1185">Reference proteome</keyword>
<feature type="compositionally biased region" description="Basic and acidic residues" evidence="1">
    <location>
        <begin position="70"/>
        <end position="90"/>
    </location>
</feature>
<comment type="caution">
    <text evidence="2">The sequence shown here is derived from an EMBL/GenBank/DDBJ whole genome shotgun (WGS) entry which is preliminary data.</text>
</comment>
<dbReference type="AlphaFoldDB" id="A0A8X6JHE8"/>
<evidence type="ECO:0000256" key="1">
    <source>
        <dbReference type="SAM" id="MobiDB-lite"/>
    </source>
</evidence>
<dbReference type="EMBL" id="BMAW01087631">
    <property type="protein sequence ID" value="GFS30724.1"/>
    <property type="molecule type" value="Genomic_DNA"/>
</dbReference>
<protein>
    <submittedName>
        <fullName evidence="2">Uncharacterized protein</fullName>
    </submittedName>
</protein>
<reference evidence="2" key="1">
    <citation type="submission" date="2020-08" db="EMBL/GenBank/DDBJ databases">
        <title>Multicomponent nature underlies the extraordinary mechanical properties of spider dragline silk.</title>
        <authorList>
            <person name="Kono N."/>
            <person name="Nakamura H."/>
            <person name="Mori M."/>
            <person name="Yoshida Y."/>
            <person name="Ohtoshi R."/>
            <person name="Malay A.D."/>
            <person name="Moran D.A.P."/>
            <person name="Tomita M."/>
            <person name="Numata K."/>
            <person name="Arakawa K."/>
        </authorList>
    </citation>
    <scope>NUCLEOTIDE SEQUENCE</scope>
</reference>
<evidence type="ECO:0000313" key="3">
    <source>
        <dbReference type="Proteomes" id="UP000887013"/>
    </source>
</evidence>
<evidence type="ECO:0000313" key="2">
    <source>
        <dbReference type="EMBL" id="GFS30724.1"/>
    </source>
</evidence>